<evidence type="ECO:0000313" key="2">
    <source>
        <dbReference type="Proteomes" id="UP001234297"/>
    </source>
</evidence>
<sequence length="867" mass="96564">MFVRRRLRLRLPFKDARFLGSDAAAEPCSLRSCASPPLILRLSASSAQSLARAKQTHALASVLGLLSLDPLTCASLMLSYASFSDTHSSRLLFEHHPAKHRNAFLSNTLIRAYNTAGISNEAFMVYNRIFRDGVVRPDDHTFPFVLKACADCEASQKGREIHGSILKLGFDGDVFVGNTLMAFYGSSVELCDAVRVFDEMPERDVISWNSMIMVFSSNGCLLEAVDKFIKLKLTSGLVPNSVSLVSVLPVCAALEDEVTVKWVHSYVVKAGLDRQVTVCNAFVDAYGKCGNPDASSNFFVEMPERNEVSWNTMIGSFSHSSRFKDALDTFKAMLDRELKPNSVTLSNLLPALVELKFFNMGKEVHGYSVRRSAESDIFVANSLIDMYAKSGCPKEASNMFYKMESRNVVSWNAMIANFAQNGLELEATKLVNEMQLHGESPNSVTFTNVLPACARVASLRQGKEIHAQVIRMGTTFDSFVANALSDMYAKCGRLNFARNVFNNSMRDEVSYNILIVGYSQSWHCAESLQLFREMGLMGLKYDTVSFVGVLSACANMSAIKQGTEIHGLLVRKLLHSHLFIANSLLDLYTKCGRIDLARQIFDRISDKDVASWNTMILGYGMQGELQVAIGLFDMMEDEGVEYDHVSYIAVLSACSHGGLVERGRRYFKQMCGRDIRPTQMHYACMVDLLGRAGLMEEAAEFIRGLPIEPDSNVWGAMLGACRMHGSIELARWATEHLFELKPEHSGYYVLLSNMYAELGMWDDANKVRKLMKSRGVKKNPGCSWIKIHDQMHAFVEVAIDVTQGYTFASILFLFALKEQSSLLHLACKGFKCASADKISAPLLQSRVMYEEVLFVRTQELTPASAKI</sequence>
<dbReference type="EMBL" id="CM056810">
    <property type="protein sequence ID" value="KAJ8646372.1"/>
    <property type="molecule type" value="Genomic_DNA"/>
</dbReference>
<evidence type="ECO:0000313" key="1">
    <source>
        <dbReference type="EMBL" id="KAJ8646372.1"/>
    </source>
</evidence>
<keyword evidence="2" id="KW-1185">Reference proteome</keyword>
<reference evidence="1 2" key="1">
    <citation type="journal article" date="2022" name="Hortic Res">
        <title>A haplotype resolved chromosomal level avocado genome allows analysis of novel avocado genes.</title>
        <authorList>
            <person name="Nath O."/>
            <person name="Fletcher S.J."/>
            <person name="Hayward A."/>
            <person name="Shaw L.M."/>
            <person name="Masouleh A.K."/>
            <person name="Furtado A."/>
            <person name="Henry R.J."/>
            <person name="Mitter N."/>
        </authorList>
    </citation>
    <scope>NUCLEOTIDE SEQUENCE [LARGE SCALE GENOMIC DNA]</scope>
    <source>
        <strain evidence="2">cv. Hass</strain>
    </source>
</reference>
<dbReference type="Proteomes" id="UP001234297">
    <property type="component" value="Chromosome 2"/>
</dbReference>
<organism evidence="1 2">
    <name type="scientific">Persea americana</name>
    <name type="common">Avocado</name>
    <dbReference type="NCBI Taxonomy" id="3435"/>
    <lineage>
        <taxon>Eukaryota</taxon>
        <taxon>Viridiplantae</taxon>
        <taxon>Streptophyta</taxon>
        <taxon>Embryophyta</taxon>
        <taxon>Tracheophyta</taxon>
        <taxon>Spermatophyta</taxon>
        <taxon>Magnoliopsida</taxon>
        <taxon>Magnoliidae</taxon>
        <taxon>Laurales</taxon>
        <taxon>Lauraceae</taxon>
        <taxon>Persea</taxon>
    </lineage>
</organism>
<name>A0ACC2MKX7_PERAE</name>
<comment type="caution">
    <text evidence="1">The sequence shown here is derived from an EMBL/GenBank/DDBJ whole genome shotgun (WGS) entry which is preliminary data.</text>
</comment>
<gene>
    <name evidence="1" type="ORF">MRB53_008120</name>
</gene>
<proteinExistence type="predicted"/>
<accession>A0ACC2MKX7</accession>
<protein>
    <submittedName>
        <fullName evidence="1">Uncharacterized protein</fullName>
    </submittedName>
</protein>